<dbReference type="SMART" id="SM00283">
    <property type="entry name" value="MA"/>
    <property type="match status" value="1"/>
</dbReference>
<dbReference type="STRING" id="1640674.SAMN05216323_10185"/>
<organism evidence="10 11">
    <name type="scientific">Williamwhitmania taraxaci</name>
    <dbReference type="NCBI Taxonomy" id="1640674"/>
    <lineage>
        <taxon>Bacteria</taxon>
        <taxon>Pseudomonadati</taxon>
        <taxon>Bacteroidota</taxon>
        <taxon>Bacteroidia</taxon>
        <taxon>Bacteroidales</taxon>
        <taxon>Williamwhitmaniaceae</taxon>
        <taxon>Williamwhitmania</taxon>
    </lineage>
</organism>
<feature type="domain" description="HAMP" evidence="9">
    <location>
        <begin position="340"/>
        <end position="393"/>
    </location>
</feature>
<dbReference type="Gene3D" id="3.30.450.20">
    <property type="entry name" value="PAS domain"/>
    <property type="match status" value="2"/>
</dbReference>
<dbReference type="Proteomes" id="UP000199452">
    <property type="component" value="Unassembled WGS sequence"/>
</dbReference>
<dbReference type="PANTHER" id="PTHR43531:SF11">
    <property type="entry name" value="METHYL-ACCEPTING CHEMOTAXIS PROTEIN 3"/>
    <property type="match status" value="1"/>
</dbReference>
<dbReference type="FunFam" id="1.10.287.950:FF:000001">
    <property type="entry name" value="Methyl-accepting chemotaxis sensory transducer"/>
    <property type="match status" value="1"/>
</dbReference>
<dbReference type="InterPro" id="IPR051310">
    <property type="entry name" value="MCP_chemotaxis"/>
</dbReference>
<feature type="coiled-coil region" evidence="5">
    <location>
        <begin position="584"/>
        <end position="611"/>
    </location>
</feature>
<dbReference type="AlphaFoldDB" id="A0A1G6J2J7"/>
<protein>
    <submittedName>
        <fullName evidence="10">Methyl-accepting chemotaxis sensory transducer with Cache sensor</fullName>
    </submittedName>
</protein>
<dbReference type="EMBL" id="FMYP01000018">
    <property type="protein sequence ID" value="SDC12216.1"/>
    <property type="molecule type" value="Genomic_DNA"/>
</dbReference>
<dbReference type="CDD" id="cd11386">
    <property type="entry name" value="MCP_signal"/>
    <property type="match status" value="1"/>
</dbReference>
<dbReference type="PROSITE" id="PS50111">
    <property type="entry name" value="CHEMOTAXIS_TRANSDUC_2"/>
    <property type="match status" value="1"/>
</dbReference>
<dbReference type="PANTHER" id="PTHR43531">
    <property type="entry name" value="PROTEIN ICFG"/>
    <property type="match status" value="1"/>
</dbReference>
<gene>
    <name evidence="10" type="ORF">SAMN05216323_10185</name>
</gene>
<comment type="subcellular location">
    <subcellularLocation>
        <location evidence="1">Membrane</location>
    </subcellularLocation>
</comment>
<dbReference type="SMART" id="SM00304">
    <property type="entry name" value="HAMP"/>
    <property type="match status" value="1"/>
</dbReference>
<evidence type="ECO:0000256" key="4">
    <source>
        <dbReference type="PROSITE-ProRule" id="PRU00284"/>
    </source>
</evidence>
<feature type="transmembrane region" description="Helical" evidence="7">
    <location>
        <begin position="12"/>
        <end position="33"/>
    </location>
</feature>
<evidence type="ECO:0000256" key="5">
    <source>
        <dbReference type="SAM" id="Coils"/>
    </source>
</evidence>
<evidence type="ECO:0000256" key="7">
    <source>
        <dbReference type="SAM" id="Phobius"/>
    </source>
</evidence>
<dbReference type="Pfam" id="PF22673">
    <property type="entry name" value="MCP-like_PDC_1"/>
    <property type="match status" value="1"/>
</dbReference>
<feature type="compositionally biased region" description="Basic and acidic residues" evidence="6">
    <location>
        <begin position="685"/>
        <end position="694"/>
    </location>
</feature>
<keyword evidence="4" id="KW-0807">Transducer</keyword>
<dbReference type="PRINTS" id="PR00260">
    <property type="entry name" value="CHEMTRNSDUCR"/>
</dbReference>
<evidence type="ECO:0000259" key="9">
    <source>
        <dbReference type="PROSITE" id="PS50885"/>
    </source>
</evidence>
<dbReference type="Pfam" id="PF00672">
    <property type="entry name" value="HAMP"/>
    <property type="match status" value="1"/>
</dbReference>
<dbReference type="Gene3D" id="1.10.287.950">
    <property type="entry name" value="Methyl-accepting chemotaxis protein"/>
    <property type="match status" value="1"/>
</dbReference>
<dbReference type="InterPro" id="IPR004089">
    <property type="entry name" value="MCPsignal_dom"/>
</dbReference>
<keyword evidence="5" id="KW-0175">Coiled coil</keyword>
<evidence type="ECO:0000256" key="2">
    <source>
        <dbReference type="ARBA" id="ARBA00022500"/>
    </source>
</evidence>
<proteinExistence type="inferred from homology"/>
<accession>A0A1G6J2J7</accession>
<evidence type="ECO:0000256" key="3">
    <source>
        <dbReference type="ARBA" id="ARBA00029447"/>
    </source>
</evidence>
<sequence length="694" mass="74936">MSRKFVSIKTRIALLVGAGVFLLSGILITISTYNSLKTATVSSTEISNQMAVTYANQVVDKMDDAMSAARSLAHALSGVIGKNVSRQAIQQMAGSILLGDEDFLGYTVCFEPNAYDAKDAFFANKPGHDNTGRFVSYMTKNGSGGFVVEPLVDYENESAAPWYWIPMRTMKEFVTEPLMYPIQGKNVYMVSFMCPIITNGKFVGVTGVDLSINYLQDMVVKANVFDGHGNFDIVSHQGVFAANSGNPDFVGKNILEQKNIGAEDQLVDIEKGNSLTRIDNGILKAFVPVIVGRCPTAWQVSISVPVDYITQEARAQMIYQMIIGIILLVVAIFILVLLLSRYISPIVALSQVAKEVSSGNLMVEIEKKRSNDEVGELSDSLAEMVKNLREIITGILVSADNIASAGQELSTGSQQLSEGSSEQASSVEEVSASMEEMVASIQQNTDNARQTEKISQQAAVGVKKGYDASTTAIGSMKSIADKVSIITDIAFQTNILALNAAVEAARAGEHGRGFAVVAGEVRKLAERSRQAADEIIHLSHGGVAVVEEAGRELNSVVPQIDNTFHLVQEIAASSLEQTNGAEQVNSAIQQLNTLTQQNASLSEQLATSAEELSGQATQLKDYVTRFKLEDTTTMAFSGKVKSHLNLEGKPKKTFSEIVKKKTVAPYKPMKPVSKSSGVNLSMPPSKEDDGYEKF</sequence>
<keyword evidence="2" id="KW-0145">Chemotaxis</keyword>
<evidence type="ECO:0000256" key="1">
    <source>
        <dbReference type="ARBA" id="ARBA00004370"/>
    </source>
</evidence>
<dbReference type="GO" id="GO:0005886">
    <property type="term" value="C:plasma membrane"/>
    <property type="evidence" value="ECO:0007669"/>
    <property type="project" value="TreeGrafter"/>
</dbReference>
<dbReference type="GO" id="GO:0007165">
    <property type="term" value="P:signal transduction"/>
    <property type="evidence" value="ECO:0007669"/>
    <property type="project" value="UniProtKB-KW"/>
</dbReference>
<dbReference type="InterPro" id="IPR003660">
    <property type="entry name" value="HAMP_dom"/>
</dbReference>
<evidence type="ECO:0000313" key="11">
    <source>
        <dbReference type="Proteomes" id="UP000199452"/>
    </source>
</evidence>
<feature type="domain" description="Methyl-accepting transducer" evidence="8">
    <location>
        <begin position="398"/>
        <end position="613"/>
    </location>
</feature>
<dbReference type="SUPFAM" id="SSF58104">
    <property type="entry name" value="Methyl-accepting chemotaxis protein (MCP) signaling domain"/>
    <property type="match status" value="1"/>
</dbReference>
<dbReference type="CDD" id="cd12913">
    <property type="entry name" value="PDC1_MCP_like"/>
    <property type="match status" value="1"/>
</dbReference>
<dbReference type="Pfam" id="PF00015">
    <property type="entry name" value="MCPsignal"/>
    <property type="match status" value="1"/>
</dbReference>
<dbReference type="RefSeq" id="WP_092437134.1">
    <property type="nucleotide sequence ID" value="NZ_FMYP01000018.1"/>
</dbReference>
<keyword evidence="7" id="KW-0472">Membrane</keyword>
<keyword evidence="7" id="KW-0812">Transmembrane</keyword>
<reference evidence="10 11" key="1">
    <citation type="submission" date="2016-09" db="EMBL/GenBank/DDBJ databases">
        <authorList>
            <person name="Capua I."/>
            <person name="De Benedictis P."/>
            <person name="Joannis T."/>
            <person name="Lombin L.H."/>
            <person name="Cattoli G."/>
        </authorList>
    </citation>
    <scope>NUCLEOTIDE SEQUENCE [LARGE SCALE GENOMIC DNA]</scope>
    <source>
        <strain evidence="10 11">A7P-90m</strain>
    </source>
</reference>
<evidence type="ECO:0000256" key="6">
    <source>
        <dbReference type="SAM" id="MobiDB-lite"/>
    </source>
</evidence>
<dbReference type="OrthoDB" id="9763484at2"/>
<feature type="transmembrane region" description="Helical" evidence="7">
    <location>
        <begin position="317"/>
        <end position="339"/>
    </location>
</feature>
<evidence type="ECO:0000313" key="10">
    <source>
        <dbReference type="EMBL" id="SDC12216.1"/>
    </source>
</evidence>
<feature type="region of interest" description="Disordered" evidence="6">
    <location>
        <begin position="667"/>
        <end position="694"/>
    </location>
</feature>
<keyword evidence="7" id="KW-1133">Transmembrane helix</keyword>
<keyword evidence="11" id="KW-1185">Reference proteome</keyword>
<dbReference type="GO" id="GO:0004888">
    <property type="term" value="F:transmembrane signaling receptor activity"/>
    <property type="evidence" value="ECO:0007669"/>
    <property type="project" value="InterPro"/>
</dbReference>
<name>A0A1G6J2J7_9BACT</name>
<dbReference type="PROSITE" id="PS50885">
    <property type="entry name" value="HAMP"/>
    <property type="match status" value="1"/>
</dbReference>
<evidence type="ECO:0000259" key="8">
    <source>
        <dbReference type="PROSITE" id="PS50111"/>
    </source>
</evidence>
<dbReference type="InterPro" id="IPR004090">
    <property type="entry name" value="Chemotax_Me-accpt_rcpt"/>
</dbReference>
<dbReference type="CDD" id="cd06225">
    <property type="entry name" value="HAMP"/>
    <property type="match status" value="1"/>
</dbReference>
<dbReference type="GO" id="GO:0006935">
    <property type="term" value="P:chemotaxis"/>
    <property type="evidence" value="ECO:0007669"/>
    <property type="project" value="UniProtKB-KW"/>
</dbReference>
<comment type="similarity">
    <text evidence="3">Belongs to the methyl-accepting chemotaxis (MCP) protein family.</text>
</comment>